<dbReference type="OrthoDB" id="5590282at2759"/>
<name>A0A0D2NRM8_9CHLO</name>
<dbReference type="GO" id="GO:0051301">
    <property type="term" value="P:cell division"/>
    <property type="evidence" value="ECO:0007669"/>
    <property type="project" value="UniProtKB-KW"/>
</dbReference>
<dbReference type="SMART" id="SM01332">
    <property type="entry name" value="Cyclin_C"/>
    <property type="match status" value="1"/>
</dbReference>
<gene>
    <name evidence="8" type="ORF">MNEG_1002</name>
</gene>
<sequence length="318" mass="34990">MAPDSFYVHSDSVGARARSHQVQKQHSVVDIDANNAGNPLACAEYARDIFDHLHEIECDCRADPRYMERVQQDMTPHMRAILVDWLVEVAMEYRLCSDTLHLTVALLDRFLSVARIGRDQLQLAGIACMWAAAKYEEIYAPSAREFCFITDNTYTPKQLVDMEAHVLSALSFRLTLPTSKAFLRRYLQASAANERLHFLASFLCELSMMDEAGLAHAPSAVAAASVFLARAMLQQAPWDATLAHYSRRRAADVAGAVQFVAETHRRVVEEGTFAAIVDKYSSSNLLSVGKALPLGAQHLAALLSTCCGAAPGPCVTLC</sequence>
<dbReference type="GO" id="GO:0044772">
    <property type="term" value="P:mitotic cell cycle phase transition"/>
    <property type="evidence" value="ECO:0007669"/>
    <property type="project" value="InterPro"/>
</dbReference>
<evidence type="ECO:0000256" key="1">
    <source>
        <dbReference type="ARBA" id="ARBA00006955"/>
    </source>
</evidence>
<dbReference type="InterPro" id="IPR004367">
    <property type="entry name" value="Cyclin_C-dom"/>
</dbReference>
<dbReference type="STRING" id="145388.A0A0D2NRM8"/>
<protein>
    <submittedName>
        <fullName evidence="8">Cyclin-A1-1</fullName>
    </submittedName>
</protein>
<keyword evidence="2" id="KW-0132">Cell division</keyword>
<dbReference type="RefSeq" id="XP_013905970.1">
    <property type="nucleotide sequence ID" value="XM_014050516.1"/>
</dbReference>
<reference evidence="8 9" key="1">
    <citation type="journal article" date="2013" name="BMC Genomics">
        <title>Reconstruction of the lipid metabolism for the microalga Monoraphidium neglectum from its genome sequence reveals characteristics suitable for biofuel production.</title>
        <authorList>
            <person name="Bogen C."/>
            <person name="Al-Dilaimi A."/>
            <person name="Albersmeier A."/>
            <person name="Wichmann J."/>
            <person name="Grundmann M."/>
            <person name="Rupp O."/>
            <person name="Lauersen K.J."/>
            <person name="Blifernez-Klassen O."/>
            <person name="Kalinowski J."/>
            <person name="Goesmann A."/>
            <person name="Mussgnug J.H."/>
            <person name="Kruse O."/>
        </authorList>
    </citation>
    <scope>NUCLEOTIDE SEQUENCE [LARGE SCALE GENOMIC DNA]</scope>
    <source>
        <strain evidence="8 9">SAG 48.87</strain>
    </source>
</reference>
<evidence type="ECO:0000256" key="4">
    <source>
        <dbReference type="ARBA" id="ARBA00023306"/>
    </source>
</evidence>
<dbReference type="PIRSF" id="PIRSF001771">
    <property type="entry name" value="Cyclin_A_B_D_E"/>
    <property type="match status" value="1"/>
</dbReference>
<dbReference type="AlphaFoldDB" id="A0A0D2NRM8"/>
<dbReference type="FunFam" id="1.10.472.10:FF:000001">
    <property type="entry name" value="G2/mitotic-specific cyclin"/>
    <property type="match status" value="1"/>
</dbReference>
<evidence type="ECO:0000259" key="7">
    <source>
        <dbReference type="SMART" id="SM01332"/>
    </source>
</evidence>
<evidence type="ECO:0000313" key="8">
    <source>
        <dbReference type="EMBL" id="KIZ06951.1"/>
    </source>
</evidence>
<dbReference type="Gene3D" id="1.10.472.10">
    <property type="entry name" value="Cyclin-like"/>
    <property type="match status" value="2"/>
</dbReference>
<dbReference type="InterPro" id="IPR013763">
    <property type="entry name" value="Cyclin-like_dom"/>
</dbReference>
<dbReference type="PROSITE" id="PS00292">
    <property type="entry name" value="CYCLINS"/>
    <property type="match status" value="1"/>
</dbReference>
<feature type="domain" description="Cyclin C-terminal" evidence="7">
    <location>
        <begin position="177"/>
        <end position="294"/>
    </location>
</feature>
<dbReference type="GO" id="GO:0016538">
    <property type="term" value="F:cyclin-dependent protein serine/threonine kinase regulator activity"/>
    <property type="evidence" value="ECO:0007669"/>
    <property type="project" value="InterPro"/>
</dbReference>
<organism evidence="8 9">
    <name type="scientific">Monoraphidium neglectum</name>
    <dbReference type="NCBI Taxonomy" id="145388"/>
    <lineage>
        <taxon>Eukaryota</taxon>
        <taxon>Viridiplantae</taxon>
        <taxon>Chlorophyta</taxon>
        <taxon>core chlorophytes</taxon>
        <taxon>Chlorophyceae</taxon>
        <taxon>CS clade</taxon>
        <taxon>Sphaeropleales</taxon>
        <taxon>Selenastraceae</taxon>
        <taxon>Monoraphidium</taxon>
    </lineage>
</organism>
<evidence type="ECO:0000313" key="9">
    <source>
        <dbReference type="Proteomes" id="UP000054498"/>
    </source>
</evidence>
<keyword evidence="9" id="KW-1185">Reference proteome</keyword>
<evidence type="ECO:0000256" key="5">
    <source>
        <dbReference type="RuleBase" id="RU000383"/>
    </source>
</evidence>
<accession>A0A0D2NRM8</accession>
<dbReference type="SUPFAM" id="SSF47954">
    <property type="entry name" value="Cyclin-like"/>
    <property type="match status" value="2"/>
</dbReference>
<dbReference type="InterPro" id="IPR006671">
    <property type="entry name" value="Cyclin_N"/>
</dbReference>
<dbReference type="InterPro" id="IPR046965">
    <property type="entry name" value="Cyclin_A/B-like"/>
</dbReference>
<dbReference type="SMART" id="SM00385">
    <property type="entry name" value="CYCLIN"/>
    <property type="match status" value="2"/>
</dbReference>
<dbReference type="KEGG" id="mng:MNEG_1002"/>
<feature type="domain" description="Cyclin-like" evidence="6">
    <location>
        <begin position="84"/>
        <end position="168"/>
    </location>
</feature>
<dbReference type="Proteomes" id="UP000054498">
    <property type="component" value="Unassembled WGS sequence"/>
</dbReference>
<keyword evidence="3 5" id="KW-0195">Cyclin</keyword>
<dbReference type="PANTHER" id="PTHR10177">
    <property type="entry name" value="CYCLINS"/>
    <property type="match status" value="1"/>
</dbReference>
<comment type="similarity">
    <text evidence="1">Belongs to the cyclin family. Cyclin AB subfamily.</text>
</comment>
<dbReference type="InterPro" id="IPR036915">
    <property type="entry name" value="Cyclin-like_sf"/>
</dbReference>
<dbReference type="Pfam" id="PF00134">
    <property type="entry name" value="Cyclin_N"/>
    <property type="match status" value="1"/>
</dbReference>
<keyword evidence="4" id="KW-0131">Cell cycle</keyword>
<dbReference type="EMBL" id="KK100312">
    <property type="protein sequence ID" value="KIZ06951.1"/>
    <property type="molecule type" value="Genomic_DNA"/>
</dbReference>
<feature type="domain" description="Cyclin-like" evidence="6">
    <location>
        <begin position="181"/>
        <end position="262"/>
    </location>
</feature>
<evidence type="ECO:0000256" key="2">
    <source>
        <dbReference type="ARBA" id="ARBA00022618"/>
    </source>
</evidence>
<evidence type="ECO:0000259" key="6">
    <source>
        <dbReference type="SMART" id="SM00385"/>
    </source>
</evidence>
<dbReference type="InterPro" id="IPR048258">
    <property type="entry name" value="Cyclins_cyclin-box"/>
</dbReference>
<dbReference type="InterPro" id="IPR039361">
    <property type="entry name" value="Cyclin"/>
</dbReference>
<dbReference type="GeneID" id="25727140"/>
<proteinExistence type="inferred from homology"/>
<evidence type="ECO:0000256" key="3">
    <source>
        <dbReference type="ARBA" id="ARBA00023127"/>
    </source>
</evidence>
<dbReference type="Pfam" id="PF02984">
    <property type="entry name" value="Cyclin_C"/>
    <property type="match status" value="1"/>
</dbReference>